<organism evidence="1 2">
    <name type="scientific">Gossypium darwinii</name>
    <name type="common">Darwin's cotton</name>
    <name type="synonym">Gossypium barbadense var. darwinii</name>
    <dbReference type="NCBI Taxonomy" id="34276"/>
    <lineage>
        <taxon>Eukaryota</taxon>
        <taxon>Viridiplantae</taxon>
        <taxon>Streptophyta</taxon>
        <taxon>Embryophyta</taxon>
        <taxon>Tracheophyta</taxon>
        <taxon>Spermatophyta</taxon>
        <taxon>Magnoliopsida</taxon>
        <taxon>eudicotyledons</taxon>
        <taxon>Gunneridae</taxon>
        <taxon>Pentapetalae</taxon>
        <taxon>rosids</taxon>
        <taxon>malvids</taxon>
        <taxon>Malvales</taxon>
        <taxon>Malvaceae</taxon>
        <taxon>Malvoideae</taxon>
        <taxon>Gossypium</taxon>
    </lineage>
</organism>
<dbReference type="Proteomes" id="UP000323506">
    <property type="component" value="Chromosome A04"/>
</dbReference>
<evidence type="ECO:0000313" key="1">
    <source>
        <dbReference type="EMBL" id="TYH21194.1"/>
    </source>
</evidence>
<evidence type="ECO:0000313" key="2">
    <source>
        <dbReference type="Proteomes" id="UP000323506"/>
    </source>
</evidence>
<protein>
    <submittedName>
        <fullName evidence="1">Uncharacterized protein</fullName>
    </submittedName>
</protein>
<sequence length="80" mass="8949">MSSLSLFRTRLQRRRNHSDGELEGIQVWSEAWRAEGMGDGMGRLFRVLCTLRPAHGGSGARLVELGFELLKSFKIVGLGF</sequence>
<dbReference type="AlphaFoldDB" id="A0A5D2GT67"/>
<gene>
    <name evidence="1" type="ORF">ES288_A04G023800v1</name>
</gene>
<reference evidence="1 2" key="1">
    <citation type="submission" date="2019-06" db="EMBL/GenBank/DDBJ databases">
        <title>WGS assembly of Gossypium darwinii.</title>
        <authorList>
            <person name="Chen Z.J."/>
            <person name="Sreedasyam A."/>
            <person name="Ando A."/>
            <person name="Song Q."/>
            <person name="De L."/>
            <person name="Hulse-Kemp A."/>
            <person name="Ding M."/>
            <person name="Ye W."/>
            <person name="Kirkbride R."/>
            <person name="Jenkins J."/>
            <person name="Plott C."/>
            <person name="Lovell J."/>
            <person name="Lin Y.-M."/>
            <person name="Vaughn R."/>
            <person name="Liu B."/>
            <person name="Li W."/>
            <person name="Simpson S."/>
            <person name="Scheffler B."/>
            <person name="Saski C."/>
            <person name="Grover C."/>
            <person name="Hu G."/>
            <person name="Conover J."/>
            <person name="Carlson J."/>
            <person name="Shu S."/>
            <person name="Boston L."/>
            <person name="Williams M."/>
            <person name="Peterson D."/>
            <person name="Mcgee K."/>
            <person name="Jones D."/>
            <person name="Wendel J."/>
            <person name="Stelly D."/>
            <person name="Grimwood J."/>
            <person name="Schmutz J."/>
        </authorList>
    </citation>
    <scope>NUCLEOTIDE SEQUENCE [LARGE SCALE GENOMIC DNA]</scope>
    <source>
        <strain evidence="1">1808015.09</strain>
    </source>
</reference>
<dbReference type="EMBL" id="CM017691">
    <property type="protein sequence ID" value="TYH21194.1"/>
    <property type="molecule type" value="Genomic_DNA"/>
</dbReference>
<accession>A0A5D2GT67</accession>
<name>A0A5D2GT67_GOSDA</name>
<keyword evidence="2" id="KW-1185">Reference proteome</keyword>
<proteinExistence type="predicted"/>